<name>W4IKJ8_PLAFA</name>
<proteinExistence type="predicted"/>
<sequence length="162" mass="18402">MAGNNFVVGLLRNENHSKDHEIPNNLGNMNNYSEYVKNNYSVVNDPKVLNANNKENTNSPYNNTSHDRVNNNNNNNKYNNNYNKTIDHASSNNNIASSSCVNLKNLININKNFNVLMNNINVDQSSLNMNAQSNNMYDSYGKENIGIINNMENQEQLENNKV</sequence>
<dbReference type="EMBL" id="KI926031">
    <property type="protein sequence ID" value="ETW44218.1"/>
    <property type="molecule type" value="Genomic_DNA"/>
</dbReference>
<gene>
    <name evidence="1" type="ORF">PFNF135_01469</name>
</gene>
<protein>
    <submittedName>
        <fullName evidence="1">Uncharacterized protein</fullName>
    </submittedName>
</protein>
<dbReference type="AlphaFoldDB" id="W4IKJ8"/>
<evidence type="ECO:0000313" key="1">
    <source>
        <dbReference type="EMBL" id="ETW44218.1"/>
    </source>
</evidence>
<dbReference type="Proteomes" id="UP000019114">
    <property type="component" value="Unassembled WGS sequence"/>
</dbReference>
<reference evidence="1 2" key="1">
    <citation type="submission" date="2013-02" db="EMBL/GenBank/DDBJ databases">
        <title>The Genome Annotation of Plasmodium falciparum NF135/5.C10.</title>
        <authorList>
            <consortium name="The Broad Institute Genome Sequencing Platform"/>
            <consortium name="The Broad Institute Genome Sequencing Center for Infectious Disease"/>
            <person name="Neafsey D."/>
            <person name="Hoffman S."/>
            <person name="Volkman S."/>
            <person name="Rosenthal P."/>
            <person name="Walker B."/>
            <person name="Young S.K."/>
            <person name="Zeng Q."/>
            <person name="Gargeya S."/>
            <person name="Fitzgerald M."/>
            <person name="Haas B."/>
            <person name="Abouelleil A."/>
            <person name="Allen A.W."/>
            <person name="Alvarado L."/>
            <person name="Arachchi H.M."/>
            <person name="Berlin A.M."/>
            <person name="Chapman S.B."/>
            <person name="Gainer-Dewar J."/>
            <person name="Goldberg J."/>
            <person name="Griggs A."/>
            <person name="Gujja S."/>
            <person name="Hansen M."/>
            <person name="Howarth C."/>
            <person name="Imamovic A."/>
            <person name="Ireland A."/>
            <person name="Larimer J."/>
            <person name="McCowan C."/>
            <person name="Murphy C."/>
            <person name="Pearson M."/>
            <person name="Poon T.W."/>
            <person name="Priest M."/>
            <person name="Roberts A."/>
            <person name="Saif S."/>
            <person name="Shea T."/>
            <person name="Sisk P."/>
            <person name="Sykes S."/>
            <person name="Wortman J."/>
            <person name="Nusbaum C."/>
            <person name="Birren B."/>
        </authorList>
    </citation>
    <scope>NUCLEOTIDE SEQUENCE [LARGE SCALE GENOMIC DNA]</scope>
    <source>
        <strain evidence="1 2">NF135/5.C10</strain>
    </source>
</reference>
<reference evidence="1 2" key="2">
    <citation type="submission" date="2013-02" db="EMBL/GenBank/DDBJ databases">
        <title>The Genome Sequence of Plasmodium falciparum NF135/5.C10.</title>
        <authorList>
            <consortium name="The Broad Institute Genome Sequencing Platform"/>
            <consortium name="The Broad Institute Genome Sequencing Center for Infectious Disease"/>
            <person name="Neafsey D."/>
            <person name="Cheeseman I."/>
            <person name="Volkman S."/>
            <person name="Adams J."/>
            <person name="Walker B."/>
            <person name="Young S.K."/>
            <person name="Zeng Q."/>
            <person name="Gargeya S."/>
            <person name="Fitzgerald M."/>
            <person name="Haas B."/>
            <person name="Abouelleil A."/>
            <person name="Alvarado L."/>
            <person name="Arachchi H.M."/>
            <person name="Berlin A.M."/>
            <person name="Chapman S.B."/>
            <person name="Dewar J."/>
            <person name="Goldberg J."/>
            <person name="Griggs A."/>
            <person name="Gujja S."/>
            <person name="Hansen M."/>
            <person name="Howarth C."/>
            <person name="Imamovic A."/>
            <person name="Larimer J."/>
            <person name="McCowan C."/>
            <person name="Murphy C."/>
            <person name="Neiman D."/>
            <person name="Pearson M."/>
            <person name="Priest M."/>
            <person name="Roberts A."/>
            <person name="Saif S."/>
            <person name="Shea T."/>
            <person name="Sisk P."/>
            <person name="Sykes S."/>
            <person name="Wortman J."/>
            <person name="Nusbaum C."/>
            <person name="Birren B."/>
        </authorList>
    </citation>
    <scope>NUCLEOTIDE SEQUENCE [LARGE SCALE GENOMIC DNA]</scope>
    <source>
        <strain evidence="1 2">NF135/5.C10</strain>
    </source>
</reference>
<evidence type="ECO:0000313" key="2">
    <source>
        <dbReference type="Proteomes" id="UP000019114"/>
    </source>
</evidence>
<organism evidence="1 2">
    <name type="scientific">Plasmodium falciparum NF135/5.C10</name>
    <dbReference type="NCBI Taxonomy" id="1036726"/>
    <lineage>
        <taxon>Eukaryota</taxon>
        <taxon>Sar</taxon>
        <taxon>Alveolata</taxon>
        <taxon>Apicomplexa</taxon>
        <taxon>Aconoidasida</taxon>
        <taxon>Haemosporida</taxon>
        <taxon>Plasmodiidae</taxon>
        <taxon>Plasmodium</taxon>
        <taxon>Plasmodium (Laverania)</taxon>
    </lineage>
</organism>
<accession>W4IKJ8</accession>